<reference evidence="3" key="2">
    <citation type="submission" date="2015-08" db="EMBL/GenBank/DDBJ databases">
        <title>Draft Genome Sequence of a Heterotrophic Facultative Anaerobic Bacterium Ardenticatena maritima Strain 110S.</title>
        <authorList>
            <person name="Kawaichi S."/>
            <person name="Yoshida T."/>
            <person name="Sako Y."/>
            <person name="Nakamura R."/>
        </authorList>
    </citation>
    <scope>NUCLEOTIDE SEQUENCE [LARGE SCALE GENOMIC DNA]</scope>
    <source>
        <strain evidence="3">110S</strain>
    </source>
</reference>
<protein>
    <submittedName>
        <fullName evidence="2">Uncharacterized protein</fullName>
    </submittedName>
</protein>
<evidence type="ECO:0000256" key="1">
    <source>
        <dbReference type="SAM" id="Phobius"/>
    </source>
</evidence>
<keyword evidence="1" id="KW-0472">Membrane</keyword>
<keyword evidence="3" id="KW-1185">Reference proteome</keyword>
<comment type="caution">
    <text evidence="2">The sequence shown here is derived from an EMBL/GenBank/DDBJ whole genome shotgun (WGS) entry which is preliminary data.</text>
</comment>
<feature type="transmembrane region" description="Helical" evidence="1">
    <location>
        <begin position="24"/>
        <end position="45"/>
    </location>
</feature>
<dbReference type="Proteomes" id="UP000037784">
    <property type="component" value="Unassembled WGS sequence"/>
</dbReference>
<name>A0A0M9UDP0_9CHLR</name>
<accession>A0A0M9UDP0</accession>
<gene>
    <name evidence="2" type="ORF">ARMA_2633</name>
</gene>
<reference evidence="2 3" key="1">
    <citation type="journal article" date="2015" name="Genome Announc.">
        <title>Draft Genome Sequence of a Heterotrophic Facultative Anaerobic Thermophilic Bacterium, Ardenticatena maritima Strain 110ST.</title>
        <authorList>
            <person name="Kawaichi S."/>
            <person name="Yoshida T."/>
            <person name="Sako Y."/>
            <person name="Nakamura R."/>
        </authorList>
    </citation>
    <scope>NUCLEOTIDE SEQUENCE [LARGE SCALE GENOMIC DNA]</scope>
    <source>
        <strain evidence="2 3">110S</strain>
    </source>
</reference>
<evidence type="ECO:0000313" key="2">
    <source>
        <dbReference type="EMBL" id="GAP64210.1"/>
    </source>
</evidence>
<dbReference type="AlphaFoldDB" id="A0A0M9UDP0"/>
<dbReference type="EMBL" id="BBZA01000231">
    <property type="protein sequence ID" value="GAP64210.1"/>
    <property type="molecule type" value="Genomic_DNA"/>
</dbReference>
<dbReference type="InParanoid" id="A0A0M9UDP0"/>
<evidence type="ECO:0000313" key="3">
    <source>
        <dbReference type="Proteomes" id="UP000037784"/>
    </source>
</evidence>
<sequence length="105" mass="11650">MYGDEHLSNRPYERLMARLRKETLPRVPAPVLVFAGAIVLVVLLMPPEFPSSPTAHWTPPPSADPAVQVYTQQTKPGARIPLAWLIDEPNGIAVETPRAEWGKTQ</sequence>
<organism evidence="2 3">
    <name type="scientific">Ardenticatena maritima</name>
    <dbReference type="NCBI Taxonomy" id="872965"/>
    <lineage>
        <taxon>Bacteria</taxon>
        <taxon>Bacillati</taxon>
        <taxon>Chloroflexota</taxon>
        <taxon>Ardenticatenia</taxon>
        <taxon>Ardenticatenales</taxon>
        <taxon>Ardenticatenaceae</taxon>
        <taxon>Ardenticatena</taxon>
    </lineage>
</organism>
<proteinExistence type="predicted"/>
<keyword evidence="1" id="KW-1133">Transmembrane helix</keyword>
<keyword evidence="1" id="KW-0812">Transmembrane</keyword>